<feature type="compositionally biased region" description="Polar residues" evidence="1">
    <location>
        <begin position="1"/>
        <end position="15"/>
    </location>
</feature>
<dbReference type="Proteomes" id="UP001434883">
    <property type="component" value="Unassembled WGS sequence"/>
</dbReference>
<reference evidence="2 3" key="1">
    <citation type="submission" date="2021-06" db="EMBL/GenBank/DDBJ databases">
        <authorList>
            <person name="Palmer J.M."/>
        </authorList>
    </citation>
    <scope>NUCLEOTIDE SEQUENCE [LARGE SCALE GENOMIC DNA]</scope>
    <source>
        <strain evidence="2 3">XC_2019</strain>
        <tissue evidence="2">Muscle</tissue>
    </source>
</reference>
<protein>
    <submittedName>
        <fullName evidence="2">Uncharacterized protein</fullName>
    </submittedName>
</protein>
<accession>A0ABV0QDL3</accession>
<name>A0ABV0QDL3_9TELE</name>
<gene>
    <name evidence="2" type="ORF">XENOCAPTIV_017425</name>
</gene>
<evidence type="ECO:0000313" key="3">
    <source>
        <dbReference type="Proteomes" id="UP001434883"/>
    </source>
</evidence>
<organism evidence="2 3">
    <name type="scientific">Xenoophorus captivus</name>
    <dbReference type="NCBI Taxonomy" id="1517983"/>
    <lineage>
        <taxon>Eukaryota</taxon>
        <taxon>Metazoa</taxon>
        <taxon>Chordata</taxon>
        <taxon>Craniata</taxon>
        <taxon>Vertebrata</taxon>
        <taxon>Euteleostomi</taxon>
        <taxon>Actinopterygii</taxon>
        <taxon>Neopterygii</taxon>
        <taxon>Teleostei</taxon>
        <taxon>Neoteleostei</taxon>
        <taxon>Acanthomorphata</taxon>
        <taxon>Ovalentaria</taxon>
        <taxon>Atherinomorphae</taxon>
        <taxon>Cyprinodontiformes</taxon>
        <taxon>Goodeidae</taxon>
        <taxon>Xenoophorus</taxon>
    </lineage>
</organism>
<comment type="caution">
    <text evidence="2">The sequence shown here is derived from an EMBL/GenBank/DDBJ whole genome shotgun (WGS) entry which is preliminary data.</text>
</comment>
<evidence type="ECO:0000313" key="2">
    <source>
        <dbReference type="EMBL" id="MEQ2193904.1"/>
    </source>
</evidence>
<proteinExistence type="predicted"/>
<dbReference type="EMBL" id="JAHRIN010008766">
    <property type="protein sequence ID" value="MEQ2193904.1"/>
    <property type="molecule type" value="Genomic_DNA"/>
</dbReference>
<sequence>MQSTTSAGEPNSKNHQSGEDKGQHLCPSFQETLKGQSAGMNSRHGITELGPKPSREKELVVLGDFGSSPQSTEFDILRKEKLCALVPSTQFTNISTCCPQGTLCLDNIWISRSLKKIYSGQNPIHLFFHGDTV</sequence>
<keyword evidence="3" id="KW-1185">Reference proteome</keyword>
<feature type="compositionally biased region" description="Polar residues" evidence="1">
    <location>
        <begin position="29"/>
        <end position="40"/>
    </location>
</feature>
<feature type="region of interest" description="Disordered" evidence="1">
    <location>
        <begin position="1"/>
        <end position="54"/>
    </location>
</feature>
<evidence type="ECO:0000256" key="1">
    <source>
        <dbReference type="SAM" id="MobiDB-lite"/>
    </source>
</evidence>